<comment type="caution">
    <text evidence="8">The sequence shown here is derived from an EMBL/GenBank/DDBJ whole genome shotgun (WGS) entry which is preliminary data.</text>
</comment>
<feature type="compositionally biased region" description="Polar residues" evidence="7">
    <location>
        <begin position="249"/>
        <end position="279"/>
    </location>
</feature>
<feature type="compositionally biased region" description="Basic residues" evidence="7">
    <location>
        <begin position="285"/>
        <end position="294"/>
    </location>
</feature>
<keyword evidence="9" id="KW-1185">Reference proteome</keyword>
<evidence type="ECO:0000256" key="2">
    <source>
        <dbReference type="ARBA" id="ARBA00009154"/>
    </source>
</evidence>
<evidence type="ECO:0000256" key="3">
    <source>
        <dbReference type="ARBA" id="ARBA00022552"/>
    </source>
</evidence>
<protein>
    <recommendedName>
        <fullName evidence="6">Exosome complex protein</fullName>
    </recommendedName>
</protein>
<dbReference type="InterPro" id="IPR007146">
    <property type="entry name" value="Sas10/Utp3/C1D"/>
</dbReference>
<evidence type="ECO:0000256" key="4">
    <source>
        <dbReference type="ARBA" id="ARBA00022884"/>
    </source>
</evidence>
<organism evidence="8 9">
    <name type="scientific">Lentinula detonsa</name>
    <dbReference type="NCBI Taxonomy" id="2804962"/>
    <lineage>
        <taxon>Eukaryota</taxon>
        <taxon>Fungi</taxon>
        <taxon>Dikarya</taxon>
        <taxon>Basidiomycota</taxon>
        <taxon>Agaricomycotina</taxon>
        <taxon>Agaricomycetes</taxon>
        <taxon>Agaricomycetidae</taxon>
        <taxon>Agaricales</taxon>
        <taxon>Marasmiineae</taxon>
        <taxon>Omphalotaceae</taxon>
        <taxon>Lentinula</taxon>
    </lineage>
</organism>
<dbReference type="PANTHER" id="PTHR15341:SF3">
    <property type="entry name" value="NUCLEAR NUCLEIC ACID-BINDING PROTEIN C1D"/>
    <property type="match status" value="1"/>
</dbReference>
<gene>
    <name evidence="8" type="ORF">DFH05DRAFT_1469024</name>
</gene>
<comment type="function">
    <text evidence="6">Required for exosome-dependent processing of pre-rRNA and small nucleolar RNA (snRNA) precursors. Involved in processing of 35S pre-rRNA at the A0, A1 and A2 sites.</text>
</comment>
<feature type="region of interest" description="Disordered" evidence="7">
    <location>
        <begin position="175"/>
        <end position="376"/>
    </location>
</feature>
<sequence length="376" mass="40799">MASAETQKAKSRLKVLSSSLDEVEAAIAPLLSGEQTLPEILLTFDSLEQAKLQTVLPYLVYDLIFIYLRTRGIDPKSHPVVTELERVRQYFEKIKNAENPAVRGTQVDKAAANRFIKHAISQAQIDADASGVTYPSKVSSSTTVAVSNSAVTHSTDSSSAHVPIRVTSKMLERQNWQKRVDEAGSEEENLEGWEDGDDDDDQAIVEGTKPDLKGKGKAVEQHDNVKRLGSKRLRPAIDPFAAGGHNDSDSLSDSHPTKKQALSSDASIVDSSTMSTKFTPATKAEKKKNRKKQKTKESKSPGKAIRVAQLVTASQGVAMPSNSSVEDNDIDMDEVETTTTTSTLGTPVSESRSGDGMLSGKMTKKQGKGKRKERLS</sequence>
<keyword evidence="5 6" id="KW-0539">Nucleus</keyword>
<dbReference type="Pfam" id="PF04000">
    <property type="entry name" value="Sas10_Utp3"/>
    <property type="match status" value="1"/>
</dbReference>
<dbReference type="GO" id="GO:0003723">
    <property type="term" value="F:RNA binding"/>
    <property type="evidence" value="ECO:0007669"/>
    <property type="project" value="UniProtKB-UniRule"/>
</dbReference>
<dbReference type="GO" id="GO:0010468">
    <property type="term" value="P:regulation of gene expression"/>
    <property type="evidence" value="ECO:0007669"/>
    <property type="project" value="TreeGrafter"/>
</dbReference>
<evidence type="ECO:0000313" key="8">
    <source>
        <dbReference type="EMBL" id="KAJ3750903.1"/>
    </source>
</evidence>
<reference evidence="8 9" key="1">
    <citation type="journal article" date="2023" name="Proc. Natl. Acad. Sci. U.S.A.">
        <title>A global phylogenomic analysis of the shiitake genus Lentinula.</title>
        <authorList>
            <person name="Sierra-Patev S."/>
            <person name="Min B."/>
            <person name="Naranjo-Ortiz M."/>
            <person name="Looney B."/>
            <person name="Konkel Z."/>
            <person name="Slot J.C."/>
            <person name="Sakamoto Y."/>
            <person name="Steenwyk J.L."/>
            <person name="Rokas A."/>
            <person name="Carro J."/>
            <person name="Camarero S."/>
            <person name="Ferreira P."/>
            <person name="Molpeceres G."/>
            <person name="Ruiz-Duenas F.J."/>
            <person name="Serrano A."/>
            <person name="Henrissat B."/>
            <person name="Drula E."/>
            <person name="Hughes K.W."/>
            <person name="Mata J.L."/>
            <person name="Ishikawa N.K."/>
            <person name="Vargas-Isla R."/>
            <person name="Ushijima S."/>
            <person name="Smith C.A."/>
            <person name="Donoghue J."/>
            <person name="Ahrendt S."/>
            <person name="Andreopoulos W."/>
            <person name="He G."/>
            <person name="LaButti K."/>
            <person name="Lipzen A."/>
            <person name="Ng V."/>
            <person name="Riley R."/>
            <person name="Sandor L."/>
            <person name="Barry K."/>
            <person name="Martinez A.T."/>
            <person name="Xiao Y."/>
            <person name="Gibbons J.G."/>
            <person name="Terashima K."/>
            <person name="Grigoriev I.V."/>
            <person name="Hibbett D."/>
        </authorList>
    </citation>
    <scope>NUCLEOTIDE SEQUENCE [LARGE SCALE GENOMIC DNA]</scope>
    <source>
        <strain evidence="8 9">TFB7810</strain>
    </source>
</reference>
<evidence type="ECO:0000256" key="5">
    <source>
        <dbReference type="ARBA" id="ARBA00023242"/>
    </source>
</evidence>
<comment type="similarity">
    <text evidence="2 6">Belongs to the C1D family.</text>
</comment>
<dbReference type="GO" id="GO:0003677">
    <property type="term" value="F:DNA binding"/>
    <property type="evidence" value="ECO:0007669"/>
    <property type="project" value="TreeGrafter"/>
</dbReference>
<dbReference type="GO" id="GO:0000178">
    <property type="term" value="C:exosome (RNase complex)"/>
    <property type="evidence" value="ECO:0007669"/>
    <property type="project" value="TreeGrafter"/>
</dbReference>
<feature type="compositionally biased region" description="Basic and acidic residues" evidence="7">
    <location>
        <begin position="208"/>
        <end position="226"/>
    </location>
</feature>
<dbReference type="EMBL" id="JANVFU010000001">
    <property type="protein sequence ID" value="KAJ3750903.1"/>
    <property type="molecule type" value="Genomic_DNA"/>
</dbReference>
<comment type="subcellular location">
    <subcellularLocation>
        <location evidence="1 6">Nucleus</location>
    </subcellularLocation>
</comment>
<dbReference type="AlphaFoldDB" id="A0A9W8PBU0"/>
<evidence type="ECO:0000256" key="1">
    <source>
        <dbReference type="ARBA" id="ARBA00004123"/>
    </source>
</evidence>
<proteinExistence type="inferred from homology"/>
<name>A0A9W8PBU0_9AGAR</name>
<feature type="compositionally biased region" description="Acidic residues" evidence="7">
    <location>
        <begin position="326"/>
        <end position="336"/>
    </location>
</feature>
<accession>A0A9W8PBU0</accession>
<feature type="compositionally biased region" description="Acidic residues" evidence="7">
    <location>
        <begin position="183"/>
        <end position="203"/>
    </location>
</feature>
<keyword evidence="3 6" id="KW-0698">rRNA processing</keyword>
<dbReference type="GO" id="GO:0000460">
    <property type="term" value="P:maturation of 5.8S rRNA"/>
    <property type="evidence" value="ECO:0007669"/>
    <property type="project" value="TreeGrafter"/>
</dbReference>
<dbReference type="GO" id="GO:0005730">
    <property type="term" value="C:nucleolus"/>
    <property type="evidence" value="ECO:0007669"/>
    <property type="project" value="TreeGrafter"/>
</dbReference>
<evidence type="ECO:0000313" key="9">
    <source>
        <dbReference type="Proteomes" id="UP001142393"/>
    </source>
</evidence>
<feature type="compositionally biased region" description="Polar residues" evidence="7">
    <location>
        <begin position="311"/>
        <end position="325"/>
    </location>
</feature>
<feature type="compositionally biased region" description="Basic residues" evidence="7">
    <location>
        <begin position="362"/>
        <end position="376"/>
    </location>
</feature>
<dbReference type="PANTHER" id="PTHR15341">
    <property type="entry name" value="SUN-COR STEROID HORMONE RECEPTOR CO-REPRESSOR"/>
    <property type="match status" value="1"/>
</dbReference>
<evidence type="ECO:0000256" key="6">
    <source>
        <dbReference type="RuleBase" id="RU368003"/>
    </source>
</evidence>
<keyword evidence="4 6" id="KW-0694">RNA-binding</keyword>
<dbReference type="InterPro" id="IPR011082">
    <property type="entry name" value="Exosome-assoc_fac/DNA_repair"/>
</dbReference>
<dbReference type="Proteomes" id="UP001142393">
    <property type="component" value="Unassembled WGS sequence"/>
</dbReference>
<evidence type="ECO:0000256" key="7">
    <source>
        <dbReference type="SAM" id="MobiDB-lite"/>
    </source>
</evidence>
<feature type="compositionally biased region" description="Low complexity" evidence="7">
    <location>
        <begin position="337"/>
        <end position="346"/>
    </location>
</feature>